<gene>
    <name evidence="12" type="ORF">FSCOSCO3_A007354</name>
</gene>
<name>A0AAV1NSW2_SCOSC</name>
<feature type="DNA-binding region" description="Homeobox" evidence="9">
    <location>
        <begin position="80"/>
        <end position="139"/>
    </location>
</feature>
<keyword evidence="3" id="KW-0805">Transcription regulation</keyword>
<dbReference type="InterPro" id="IPR020479">
    <property type="entry name" value="HD_metazoa"/>
</dbReference>
<evidence type="ECO:0000256" key="10">
    <source>
        <dbReference type="RuleBase" id="RU000682"/>
    </source>
</evidence>
<organism evidence="12 13">
    <name type="scientific">Scomber scombrus</name>
    <name type="common">Atlantic mackerel</name>
    <name type="synonym">Scomber vernalis</name>
    <dbReference type="NCBI Taxonomy" id="13677"/>
    <lineage>
        <taxon>Eukaryota</taxon>
        <taxon>Metazoa</taxon>
        <taxon>Chordata</taxon>
        <taxon>Craniata</taxon>
        <taxon>Vertebrata</taxon>
        <taxon>Euteleostomi</taxon>
        <taxon>Actinopterygii</taxon>
        <taxon>Neopterygii</taxon>
        <taxon>Teleostei</taxon>
        <taxon>Neoteleostei</taxon>
        <taxon>Acanthomorphata</taxon>
        <taxon>Pelagiaria</taxon>
        <taxon>Scombriformes</taxon>
        <taxon>Scombridae</taxon>
        <taxon>Scomber</taxon>
    </lineage>
</organism>
<dbReference type="PANTHER" id="PTHR24333">
    <property type="entry name" value="HOMEO BOX HB9 LIKE A-RELATED"/>
    <property type="match status" value="1"/>
</dbReference>
<dbReference type="GO" id="GO:0003677">
    <property type="term" value="F:DNA binding"/>
    <property type="evidence" value="ECO:0007669"/>
    <property type="project" value="UniProtKB-UniRule"/>
</dbReference>
<dbReference type="GO" id="GO:0000981">
    <property type="term" value="F:DNA-binding transcription factor activity, RNA polymerase II-specific"/>
    <property type="evidence" value="ECO:0007669"/>
    <property type="project" value="InterPro"/>
</dbReference>
<evidence type="ECO:0000259" key="11">
    <source>
        <dbReference type="PROSITE" id="PS50071"/>
    </source>
</evidence>
<dbReference type="InterPro" id="IPR017970">
    <property type="entry name" value="Homeobox_CS"/>
</dbReference>
<proteinExistence type="inferred from homology"/>
<dbReference type="Proteomes" id="UP001314229">
    <property type="component" value="Unassembled WGS sequence"/>
</dbReference>
<dbReference type="InterPro" id="IPR001356">
    <property type="entry name" value="HD"/>
</dbReference>
<reference evidence="12 13" key="1">
    <citation type="submission" date="2024-01" db="EMBL/GenBank/DDBJ databases">
        <authorList>
            <person name="Alioto T."/>
            <person name="Alioto T."/>
            <person name="Gomez Garrido J."/>
        </authorList>
    </citation>
    <scope>NUCLEOTIDE SEQUENCE [LARGE SCALE GENOMIC DNA]</scope>
</reference>
<dbReference type="PANTHER" id="PTHR24333:SF5">
    <property type="entry name" value="VENT HOMEOBOX"/>
    <property type="match status" value="1"/>
</dbReference>
<comment type="similarity">
    <text evidence="8">Belongs to the BAR homeobox family.</text>
</comment>
<dbReference type="Pfam" id="PF00046">
    <property type="entry name" value="Homeodomain"/>
    <property type="match status" value="1"/>
</dbReference>
<dbReference type="PRINTS" id="PR00024">
    <property type="entry name" value="HOMEOBOX"/>
</dbReference>
<dbReference type="InterPro" id="IPR050848">
    <property type="entry name" value="Homeobox_TF"/>
</dbReference>
<dbReference type="SUPFAM" id="SSF46689">
    <property type="entry name" value="Homeodomain-like"/>
    <property type="match status" value="1"/>
</dbReference>
<feature type="domain" description="Homeobox" evidence="11">
    <location>
        <begin position="78"/>
        <end position="138"/>
    </location>
</feature>
<evidence type="ECO:0000256" key="8">
    <source>
        <dbReference type="ARBA" id="ARBA00038196"/>
    </source>
</evidence>
<evidence type="ECO:0000256" key="4">
    <source>
        <dbReference type="ARBA" id="ARBA00023125"/>
    </source>
</evidence>
<comment type="subcellular location">
    <subcellularLocation>
        <location evidence="1 9 10">Nucleus</location>
    </subcellularLocation>
</comment>
<evidence type="ECO:0000256" key="7">
    <source>
        <dbReference type="ARBA" id="ARBA00023242"/>
    </source>
</evidence>
<keyword evidence="4 9" id="KW-0238">DNA-binding</keyword>
<evidence type="ECO:0000256" key="6">
    <source>
        <dbReference type="ARBA" id="ARBA00023163"/>
    </source>
</evidence>
<dbReference type="InterPro" id="IPR009057">
    <property type="entry name" value="Homeodomain-like_sf"/>
</dbReference>
<evidence type="ECO:0000256" key="2">
    <source>
        <dbReference type="ARBA" id="ARBA00022473"/>
    </source>
</evidence>
<evidence type="ECO:0000256" key="3">
    <source>
        <dbReference type="ARBA" id="ARBA00023015"/>
    </source>
</evidence>
<dbReference type="AlphaFoldDB" id="A0AAV1NSW2"/>
<evidence type="ECO:0000256" key="1">
    <source>
        <dbReference type="ARBA" id="ARBA00004123"/>
    </source>
</evidence>
<dbReference type="SMART" id="SM00389">
    <property type="entry name" value="HOX"/>
    <property type="match status" value="1"/>
</dbReference>
<comment type="caution">
    <text evidence="12">The sequence shown here is derived from an EMBL/GenBank/DDBJ whole genome shotgun (WGS) entry which is preliminary data.</text>
</comment>
<evidence type="ECO:0000313" key="12">
    <source>
        <dbReference type="EMBL" id="CAK6962382.1"/>
    </source>
</evidence>
<evidence type="ECO:0000256" key="9">
    <source>
        <dbReference type="PROSITE-ProRule" id="PRU00108"/>
    </source>
</evidence>
<keyword evidence="13" id="KW-1185">Reference proteome</keyword>
<dbReference type="PROSITE" id="PS50071">
    <property type="entry name" value="HOMEOBOX_2"/>
    <property type="match status" value="1"/>
</dbReference>
<dbReference type="PROSITE" id="PS00027">
    <property type="entry name" value="HOMEOBOX_1"/>
    <property type="match status" value="1"/>
</dbReference>
<keyword evidence="5 9" id="KW-0371">Homeobox</keyword>
<evidence type="ECO:0000256" key="5">
    <source>
        <dbReference type="ARBA" id="ARBA00023155"/>
    </source>
</evidence>
<dbReference type="Gene3D" id="1.10.10.60">
    <property type="entry name" value="Homeodomain-like"/>
    <property type="match status" value="1"/>
</dbReference>
<sequence length="206" mass="23933">MANFSVEWLSQSYYATQKSTEDLTPKKDAALYSEVQSETVEFTKESKSQYFPISPNNSCGYTSWSESEVGEDSEGEATQQRRMRTMFTSEQISKLENTFNKHKYLGATQRRKLAEKLNLSETQVKTWFQNRRMKMKREVQDMRPEYLSVPAALLPPVLFQHPIFSGQLPGRSAAFYPRLQQLHRTSLPPPLHQHRTHPVILPPPFY</sequence>
<keyword evidence="2" id="KW-0217">Developmental protein</keyword>
<dbReference type="GO" id="GO:0005634">
    <property type="term" value="C:nucleus"/>
    <property type="evidence" value="ECO:0007669"/>
    <property type="project" value="UniProtKB-SubCell"/>
</dbReference>
<accession>A0AAV1NSW2</accession>
<protein>
    <submittedName>
        <fullName evidence="12">Ventral expressed homeobox</fullName>
    </submittedName>
</protein>
<keyword evidence="7 9" id="KW-0539">Nucleus</keyword>
<dbReference type="EMBL" id="CAWUFR010000057">
    <property type="protein sequence ID" value="CAK6962382.1"/>
    <property type="molecule type" value="Genomic_DNA"/>
</dbReference>
<keyword evidence="6" id="KW-0804">Transcription</keyword>
<evidence type="ECO:0000313" key="13">
    <source>
        <dbReference type="Proteomes" id="UP001314229"/>
    </source>
</evidence>
<dbReference type="CDD" id="cd00086">
    <property type="entry name" value="homeodomain"/>
    <property type="match status" value="1"/>
</dbReference>